<evidence type="ECO:0000256" key="1">
    <source>
        <dbReference type="SAM" id="MobiDB-lite"/>
    </source>
</evidence>
<dbReference type="EMBL" id="KL363375">
    <property type="protein sequence ID" value="KFD46366.1"/>
    <property type="molecule type" value="Genomic_DNA"/>
</dbReference>
<reference evidence="2 4" key="1">
    <citation type="journal article" date="2014" name="Nat. Genet.">
        <title>Genome and transcriptome of the porcine whipworm Trichuris suis.</title>
        <authorList>
            <person name="Jex A.R."/>
            <person name="Nejsum P."/>
            <person name="Schwarz E.M."/>
            <person name="Hu L."/>
            <person name="Young N.D."/>
            <person name="Hall R.S."/>
            <person name="Korhonen P.K."/>
            <person name="Liao S."/>
            <person name="Thamsborg S."/>
            <person name="Xia J."/>
            <person name="Xu P."/>
            <person name="Wang S."/>
            <person name="Scheerlinck J.P."/>
            <person name="Hofmann A."/>
            <person name="Sternberg P.W."/>
            <person name="Wang J."/>
            <person name="Gasser R.B."/>
        </authorList>
    </citation>
    <scope>NUCLEOTIDE SEQUENCE [LARGE SCALE GENOMIC DNA]</scope>
    <source>
        <strain evidence="3">DCEP-RM93F</strain>
        <strain evidence="2">DCEP-RM93M</strain>
    </source>
</reference>
<dbReference type="EMBL" id="KL367545">
    <property type="protein sequence ID" value="KFD65014.1"/>
    <property type="molecule type" value="Genomic_DNA"/>
</dbReference>
<evidence type="ECO:0000313" key="4">
    <source>
        <dbReference type="Proteomes" id="UP000030764"/>
    </source>
</evidence>
<evidence type="ECO:0000313" key="2">
    <source>
        <dbReference type="EMBL" id="KFD46366.1"/>
    </source>
</evidence>
<dbReference type="Proteomes" id="UP000030758">
    <property type="component" value="Unassembled WGS sequence"/>
</dbReference>
<name>A0A085LN20_9BILA</name>
<proteinExistence type="predicted"/>
<dbReference type="AlphaFoldDB" id="A0A085LN20"/>
<evidence type="ECO:0000313" key="3">
    <source>
        <dbReference type="EMBL" id="KFD65014.1"/>
    </source>
</evidence>
<dbReference type="Proteomes" id="UP000030764">
    <property type="component" value="Unassembled WGS sequence"/>
</dbReference>
<feature type="non-terminal residue" evidence="2">
    <location>
        <position position="93"/>
    </location>
</feature>
<accession>A0A085LN20</accession>
<keyword evidence="4" id="KW-1185">Reference proteome</keyword>
<feature type="non-terminal residue" evidence="2">
    <location>
        <position position="1"/>
    </location>
</feature>
<protein>
    <submittedName>
        <fullName evidence="2">Uncharacterized protein</fullName>
    </submittedName>
</protein>
<gene>
    <name evidence="2" type="ORF">M513_12737</name>
    <name evidence="3" type="ORF">M514_12737</name>
</gene>
<organism evidence="2 4">
    <name type="scientific">Trichuris suis</name>
    <name type="common">pig whipworm</name>
    <dbReference type="NCBI Taxonomy" id="68888"/>
    <lineage>
        <taxon>Eukaryota</taxon>
        <taxon>Metazoa</taxon>
        <taxon>Ecdysozoa</taxon>
        <taxon>Nematoda</taxon>
        <taxon>Enoplea</taxon>
        <taxon>Dorylaimia</taxon>
        <taxon>Trichinellida</taxon>
        <taxon>Trichuridae</taxon>
        <taxon>Trichuris</taxon>
    </lineage>
</organism>
<feature type="region of interest" description="Disordered" evidence="1">
    <location>
        <begin position="1"/>
        <end position="93"/>
    </location>
</feature>
<sequence>WESFQRPPQGEEGKRKKKKNRIEAPPPTLLTEKPRRHYGRFGGKIKTAKHHEKSRKKRGRQRTRAWTSKNGLWALPTENQDGKTTRRTRAWIS</sequence>
<feature type="compositionally biased region" description="Basic residues" evidence="1">
    <location>
        <begin position="46"/>
        <end position="63"/>
    </location>
</feature>